<evidence type="ECO:0000313" key="9">
    <source>
        <dbReference type="EMBL" id="RUS70783.1"/>
    </source>
</evidence>
<evidence type="ECO:0000313" key="10">
    <source>
        <dbReference type="Proteomes" id="UP000271974"/>
    </source>
</evidence>
<keyword evidence="5" id="KW-0677">Repeat</keyword>
<evidence type="ECO:0000256" key="5">
    <source>
        <dbReference type="ARBA" id="ARBA00022737"/>
    </source>
</evidence>
<dbReference type="GO" id="GO:0016560">
    <property type="term" value="P:protein import into peroxisome matrix, docking"/>
    <property type="evidence" value="ECO:0007669"/>
    <property type="project" value="TreeGrafter"/>
</dbReference>
<keyword evidence="10" id="KW-1185">Reference proteome</keyword>
<dbReference type="PROSITE" id="PS50005">
    <property type="entry name" value="TPR"/>
    <property type="match status" value="2"/>
</dbReference>
<comment type="subcellular location">
    <subcellularLocation>
        <location evidence="2">Cytoplasm</location>
    </subcellularLocation>
    <subcellularLocation>
        <location evidence="1">Peroxisome</location>
    </subcellularLocation>
</comment>
<evidence type="ECO:0000256" key="2">
    <source>
        <dbReference type="ARBA" id="ARBA00004496"/>
    </source>
</evidence>
<evidence type="ECO:0000256" key="4">
    <source>
        <dbReference type="ARBA" id="ARBA00022490"/>
    </source>
</evidence>
<dbReference type="STRING" id="188477.A0A3S1ASE6"/>
<dbReference type="PANTHER" id="PTHR10130:SF0">
    <property type="entry name" value="GH08708P"/>
    <property type="match status" value="1"/>
</dbReference>
<feature type="repeat" description="TPR" evidence="8">
    <location>
        <begin position="144"/>
        <end position="177"/>
    </location>
</feature>
<dbReference type="Proteomes" id="UP000271974">
    <property type="component" value="Unassembled WGS sequence"/>
</dbReference>
<dbReference type="AlphaFoldDB" id="A0A3S1ASE6"/>
<dbReference type="Gene3D" id="1.25.40.10">
    <property type="entry name" value="Tetratricopeptide repeat domain"/>
    <property type="match status" value="1"/>
</dbReference>
<evidence type="ECO:0000256" key="7">
    <source>
        <dbReference type="ARBA" id="ARBA00023140"/>
    </source>
</evidence>
<evidence type="ECO:0000256" key="1">
    <source>
        <dbReference type="ARBA" id="ARBA00004275"/>
    </source>
</evidence>
<dbReference type="OrthoDB" id="10006023at2759"/>
<evidence type="ECO:0000256" key="8">
    <source>
        <dbReference type="PROSITE-ProRule" id="PRU00339"/>
    </source>
</evidence>
<keyword evidence="6 8" id="KW-0802">TPR repeat</keyword>
<dbReference type="SUPFAM" id="SSF48452">
    <property type="entry name" value="TPR-like"/>
    <property type="match status" value="1"/>
</dbReference>
<reference evidence="9 10" key="1">
    <citation type="submission" date="2019-01" db="EMBL/GenBank/DDBJ databases">
        <title>A draft genome assembly of the solar-powered sea slug Elysia chlorotica.</title>
        <authorList>
            <person name="Cai H."/>
            <person name="Li Q."/>
            <person name="Fang X."/>
            <person name="Li J."/>
            <person name="Curtis N.E."/>
            <person name="Altenburger A."/>
            <person name="Shibata T."/>
            <person name="Feng M."/>
            <person name="Maeda T."/>
            <person name="Schwartz J.A."/>
            <person name="Shigenobu S."/>
            <person name="Lundholm N."/>
            <person name="Nishiyama T."/>
            <person name="Yang H."/>
            <person name="Hasebe M."/>
            <person name="Li S."/>
            <person name="Pierce S.K."/>
            <person name="Wang J."/>
        </authorList>
    </citation>
    <scope>NUCLEOTIDE SEQUENCE [LARGE SCALE GENOMIC DNA]</scope>
    <source>
        <strain evidence="9">EC2010</strain>
        <tissue evidence="9">Whole organism of an adult</tissue>
    </source>
</reference>
<dbReference type="Pfam" id="PF13432">
    <property type="entry name" value="TPR_16"/>
    <property type="match status" value="1"/>
</dbReference>
<dbReference type="GO" id="GO:0005052">
    <property type="term" value="F:peroxisome matrix targeting signal-1 binding"/>
    <property type="evidence" value="ECO:0007669"/>
    <property type="project" value="TreeGrafter"/>
</dbReference>
<feature type="repeat" description="TPR" evidence="8">
    <location>
        <begin position="110"/>
        <end position="143"/>
    </location>
</feature>
<dbReference type="SMART" id="SM00028">
    <property type="entry name" value="TPR"/>
    <property type="match status" value="4"/>
</dbReference>
<evidence type="ECO:0000256" key="6">
    <source>
        <dbReference type="ARBA" id="ARBA00022803"/>
    </source>
</evidence>
<dbReference type="GO" id="GO:0005829">
    <property type="term" value="C:cytosol"/>
    <property type="evidence" value="ECO:0007669"/>
    <property type="project" value="TreeGrafter"/>
</dbReference>
<keyword evidence="4" id="KW-0963">Cytoplasm</keyword>
<dbReference type="InterPro" id="IPR024111">
    <property type="entry name" value="PEX5/PEX5L"/>
</dbReference>
<keyword evidence="7" id="KW-0576">Peroxisome</keyword>
<feature type="non-terminal residue" evidence="9">
    <location>
        <position position="1"/>
    </location>
</feature>
<comment type="similarity">
    <text evidence="3">Belongs to the peroxisomal targeting signal receptor family.</text>
</comment>
<sequence>AWQYLGTTQADNEQDVAAVAALRKCLDLDQNNLTAWMALAVSYTNESFGSHACHALRSWLAVNPRYKDLVPGGVTLQPKELTFMSSSEHEEIRELFFSAARQSPEGDIDADVQCGLGILFNLTGEFDKAVDCLGLAVRVRPQDSLLWNKYGASLANGSRSEEAVEAYRRALELAPGFIRSRVNLGISCINLQAYKEAADHFVAALTMQKESRGQNAAMSESIWYNLRMTLSLLNRTDLYEACDKRDLDRLLDI</sequence>
<accession>A0A3S1ASE6</accession>
<name>A0A3S1ASE6_ELYCH</name>
<organism evidence="9 10">
    <name type="scientific">Elysia chlorotica</name>
    <name type="common">Eastern emerald elysia</name>
    <name type="synonym">Sea slug</name>
    <dbReference type="NCBI Taxonomy" id="188477"/>
    <lineage>
        <taxon>Eukaryota</taxon>
        <taxon>Metazoa</taxon>
        <taxon>Spiralia</taxon>
        <taxon>Lophotrochozoa</taxon>
        <taxon>Mollusca</taxon>
        <taxon>Gastropoda</taxon>
        <taxon>Heterobranchia</taxon>
        <taxon>Euthyneura</taxon>
        <taxon>Panpulmonata</taxon>
        <taxon>Sacoglossa</taxon>
        <taxon>Placobranchoidea</taxon>
        <taxon>Plakobranchidae</taxon>
        <taxon>Elysia</taxon>
    </lineage>
</organism>
<proteinExistence type="inferred from homology"/>
<evidence type="ECO:0000256" key="3">
    <source>
        <dbReference type="ARBA" id="ARBA00005348"/>
    </source>
</evidence>
<dbReference type="GO" id="GO:0005778">
    <property type="term" value="C:peroxisomal membrane"/>
    <property type="evidence" value="ECO:0007669"/>
    <property type="project" value="TreeGrafter"/>
</dbReference>
<dbReference type="EMBL" id="RQTK01001334">
    <property type="protein sequence ID" value="RUS70783.1"/>
    <property type="molecule type" value="Genomic_DNA"/>
</dbReference>
<protein>
    <submittedName>
        <fullName evidence="9">Uncharacterized protein</fullName>
    </submittedName>
</protein>
<dbReference type="PANTHER" id="PTHR10130">
    <property type="entry name" value="PEROXISOMAL TARGETING SIGNAL 1 RECEPTOR PEX5"/>
    <property type="match status" value="1"/>
</dbReference>
<comment type="caution">
    <text evidence="9">The sequence shown here is derived from an EMBL/GenBank/DDBJ whole genome shotgun (WGS) entry which is preliminary data.</text>
</comment>
<dbReference type="InterPro" id="IPR011990">
    <property type="entry name" value="TPR-like_helical_dom_sf"/>
</dbReference>
<gene>
    <name evidence="9" type="ORF">EGW08_021451</name>
</gene>
<dbReference type="InterPro" id="IPR019734">
    <property type="entry name" value="TPR_rpt"/>
</dbReference>